<evidence type="ECO:0000313" key="6">
    <source>
        <dbReference type="Proteomes" id="UP000051952"/>
    </source>
</evidence>
<comment type="similarity">
    <text evidence="1">Belongs to the AAA ATPase family. BCS1 subfamily.</text>
</comment>
<name>A0A0S4JAD3_BODSA</name>
<organism evidence="5 6">
    <name type="scientific">Bodo saltans</name>
    <name type="common">Flagellated protozoan</name>
    <dbReference type="NCBI Taxonomy" id="75058"/>
    <lineage>
        <taxon>Eukaryota</taxon>
        <taxon>Discoba</taxon>
        <taxon>Euglenozoa</taxon>
        <taxon>Kinetoplastea</taxon>
        <taxon>Metakinetoplastina</taxon>
        <taxon>Eubodonida</taxon>
        <taxon>Bodonidae</taxon>
        <taxon>Bodo</taxon>
    </lineage>
</organism>
<evidence type="ECO:0000256" key="3">
    <source>
        <dbReference type="SAM" id="Phobius"/>
    </source>
</evidence>
<dbReference type="PROSITE" id="PS00674">
    <property type="entry name" value="AAA"/>
    <property type="match status" value="1"/>
</dbReference>
<dbReference type="InterPro" id="IPR003959">
    <property type="entry name" value="ATPase_AAA_core"/>
</dbReference>
<feature type="domain" description="AAA+ ATPase" evidence="4">
    <location>
        <begin position="298"/>
        <end position="539"/>
    </location>
</feature>
<dbReference type="InterPro" id="IPR003960">
    <property type="entry name" value="ATPase_AAA_CS"/>
</dbReference>
<keyword evidence="6" id="KW-1185">Reference proteome</keyword>
<keyword evidence="3" id="KW-1133">Transmembrane helix</keyword>
<dbReference type="Proteomes" id="UP000051952">
    <property type="component" value="Unassembled WGS sequence"/>
</dbReference>
<reference evidence="6" key="1">
    <citation type="submission" date="2015-09" db="EMBL/GenBank/DDBJ databases">
        <authorList>
            <consortium name="Pathogen Informatics"/>
        </authorList>
    </citation>
    <scope>NUCLEOTIDE SEQUENCE [LARGE SCALE GENOMIC DNA]</scope>
    <source>
        <strain evidence="6">Lake Konstanz</strain>
    </source>
</reference>
<feature type="transmembrane region" description="Helical" evidence="3">
    <location>
        <begin position="30"/>
        <end position="56"/>
    </location>
</feature>
<dbReference type="VEuPathDB" id="TriTrypDB:BSAL_92955"/>
<dbReference type="SMART" id="SM00382">
    <property type="entry name" value="AAA"/>
    <property type="match status" value="1"/>
</dbReference>
<dbReference type="PANTHER" id="PTHR23070">
    <property type="entry name" value="BCS1 AAA-TYPE ATPASE"/>
    <property type="match status" value="1"/>
</dbReference>
<proteinExistence type="inferred from homology"/>
<gene>
    <name evidence="5" type="ORF">BSAL_92955</name>
</gene>
<dbReference type="InterPro" id="IPR003593">
    <property type="entry name" value="AAA+_ATPase"/>
</dbReference>
<dbReference type="Gene3D" id="3.40.50.300">
    <property type="entry name" value="P-loop containing nucleotide triphosphate hydrolases"/>
    <property type="match status" value="2"/>
</dbReference>
<accession>A0A0S4JAD3</accession>
<dbReference type="InterPro" id="IPR050747">
    <property type="entry name" value="Mitochondrial_chaperone_BCS1"/>
</dbReference>
<evidence type="ECO:0000313" key="5">
    <source>
        <dbReference type="EMBL" id="CUG86403.1"/>
    </source>
</evidence>
<dbReference type="AlphaFoldDB" id="A0A0S4JAD3"/>
<evidence type="ECO:0000259" key="4">
    <source>
        <dbReference type="SMART" id="SM00382"/>
    </source>
</evidence>
<evidence type="ECO:0000256" key="1">
    <source>
        <dbReference type="ARBA" id="ARBA00007448"/>
    </source>
</evidence>
<keyword evidence="2" id="KW-0067">ATP-binding</keyword>
<dbReference type="InterPro" id="IPR027417">
    <property type="entry name" value="P-loop_NTPase"/>
</dbReference>
<dbReference type="EMBL" id="CYKH01001288">
    <property type="protein sequence ID" value="CUG86403.1"/>
    <property type="molecule type" value="Genomic_DNA"/>
</dbReference>
<sequence>MSDVASSATIPTGILGIREAADDDIFLRGVAFFFTIIPMVHQLILISLVPVFLGVVAQYQSRIAAQAQKLIAKLRHEHIRSIDFIASTEYYFQLNSDNRNNILQKAILLHISKMKGHAYPDGLVMLVETAEEDESKKHRYNRQKEQCSSAELLRKMCVSTMPAYGVWEELEKGIFLMHTERDLPGADLYERRTLFQFKLKTNHRDGGNVIDKFLDTCMKNYREVLRRTEDKARYLFQLQLGMSKTEDNGTRPPVFKKYKLSDDKTFESLFLPDKEDMLRLVDDFLLKREKFAIAGFPQKLGVLLHGPPGTGKTSFVKALATYTKRHIVTVPLEKITTNQELYDIMFEREFPCVGDEGIPQRLSFDEIIFLIEEIDAASDIVKSRKTRPGQESTIQRSQTQVLEALNTPQASSIFGVGERTHSGSMSLDPVAIAKPAVHVTAPAPASTVKRPPTPPPALPPPGVGASDGAMEALLSGLTGGSLLSTADKLDLAGLLNVLDGVVDSPGRIVIMTTNHPERLDAALIRPGRINKRLHFTFMQQREMVQMLSHHFGPLSNERIELLNAILIEKSEEAFNDGDEGGFNISPAEVEQLCAEADEVEDFLAMLRKFPDFVERAY</sequence>
<dbReference type="SUPFAM" id="SSF52540">
    <property type="entry name" value="P-loop containing nucleoside triphosphate hydrolases"/>
    <property type="match status" value="2"/>
</dbReference>
<dbReference type="OrthoDB" id="10251412at2759"/>
<dbReference type="OMA" id="MYSLRTG"/>
<keyword evidence="3 5" id="KW-0812">Transmembrane</keyword>
<keyword evidence="2" id="KW-0547">Nucleotide-binding</keyword>
<protein>
    <submittedName>
        <fullName evidence="5">Transmembrane protein, putative</fullName>
    </submittedName>
</protein>
<dbReference type="Pfam" id="PF00004">
    <property type="entry name" value="AAA"/>
    <property type="match status" value="2"/>
</dbReference>
<evidence type="ECO:0000256" key="2">
    <source>
        <dbReference type="RuleBase" id="RU003651"/>
    </source>
</evidence>
<dbReference type="GO" id="GO:0005524">
    <property type="term" value="F:ATP binding"/>
    <property type="evidence" value="ECO:0007669"/>
    <property type="project" value="UniProtKB-KW"/>
</dbReference>
<keyword evidence="3" id="KW-0472">Membrane</keyword>
<dbReference type="GO" id="GO:0016887">
    <property type="term" value="F:ATP hydrolysis activity"/>
    <property type="evidence" value="ECO:0007669"/>
    <property type="project" value="InterPro"/>
</dbReference>